<sequence>MIVAAGMGWPNLDEDEIVKVMACGVVIIGLLWLAGYIIWDIIQSELYNARAHRKEKAQAEQAEREAIRADREWRQQLRAEGWPPGIEELPAEQIREIVQQATAVHHKVAAALTHSQQPLYSLI</sequence>
<dbReference type="AlphaFoldDB" id="A0A4R8SZN0"/>
<name>A0A4R8SZN0_9MYCO</name>
<proteinExistence type="predicted"/>
<evidence type="ECO:0000313" key="2">
    <source>
        <dbReference type="EMBL" id="TEA09077.1"/>
    </source>
</evidence>
<gene>
    <name evidence="2" type="ORF">CCUG60884_00245</name>
</gene>
<feature type="transmembrane region" description="Helical" evidence="1">
    <location>
        <begin position="17"/>
        <end position="39"/>
    </location>
</feature>
<accession>A0A4R8SZN0</accession>
<dbReference type="EMBL" id="PECL01000003">
    <property type="protein sequence ID" value="TEA09077.1"/>
    <property type="molecule type" value="Genomic_DNA"/>
</dbReference>
<dbReference type="Proteomes" id="UP000294604">
    <property type="component" value="Unassembled WGS sequence"/>
</dbReference>
<reference evidence="2 3" key="1">
    <citation type="journal article" date="2019" name="Sci. Rep.">
        <title>Extended insight into the Mycobacterium chelonae-abscessus complex through whole genome sequencing of Mycobacterium salmoniphilum outbreak and Mycobacterium salmoniphilum-like strains.</title>
        <authorList>
            <person name="Behra P.R.K."/>
            <person name="Das S."/>
            <person name="Pettersson B.M.F."/>
            <person name="Shirreff L."/>
            <person name="DuCote T."/>
            <person name="Jacobsson K.G."/>
            <person name="Ennis D.G."/>
            <person name="Kirsebom L.A."/>
        </authorList>
    </citation>
    <scope>NUCLEOTIDE SEQUENCE [LARGE SCALE GENOMIC DNA]</scope>
    <source>
        <strain evidence="2 3">CCUG 60884</strain>
    </source>
</reference>
<dbReference type="RefSeq" id="WP_134080966.1">
    <property type="nucleotide sequence ID" value="NZ_PECL01000003.1"/>
</dbReference>
<comment type="caution">
    <text evidence="2">The sequence shown here is derived from an EMBL/GenBank/DDBJ whole genome shotgun (WGS) entry which is preliminary data.</text>
</comment>
<keyword evidence="1" id="KW-1133">Transmembrane helix</keyword>
<organism evidence="2 3">
    <name type="scientific">Mycobacteroides salmoniphilum</name>
    <dbReference type="NCBI Taxonomy" id="404941"/>
    <lineage>
        <taxon>Bacteria</taxon>
        <taxon>Bacillati</taxon>
        <taxon>Actinomycetota</taxon>
        <taxon>Actinomycetes</taxon>
        <taxon>Mycobacteriales</taxon>
        <taxon>Mycobacteriaceae</taxon>
        <taxon>Mycobacteroides</taxon>
    </lineage>
</organism>
<protein>
    <submittedName>
        <fullName evidence="2">Uncharacterized protein</fullName>
    </submittedName>
</protein>
<keyword evidence="1" id="KW-0472">Membrane</keyword>
<evidence type="ECO:0000313" key="3">
    <source>
        <dbReference type="Proteomes" id="UP000294604"/>
    </source>
</evidence>
<keyword evidence="1" id="KW-0812">Transmembrane</keyword>
<evidence type="ECO:0000256" key="1">
    <source>
        <dbReference type="SAM" id="Phobius"/>
    </source>
</evidence>